<accession>A0A428K9U1</accession>
<sequence length="430" mass="46970">MRVFTLEAIQRIQDFQFLTDSSGYVLAEGGQLYRFRGNRTELVPTPASFTVTQFHFLDATHGAVAGNFRPTALPMQQGSMGAAVLLPVVLGLGLMLRRSGAGRRRGAGVASVLLLSGLVFGCSRAWQQYRTPDPASEGVTHLRRNALKTSSGGHTYFANKGQTAFIALTQTAGANWETQQIPTNFYVTALTAIGRNFLVGTYANPHEGTRSPMHADGDVWIYGQDSTISPELARNTPARPYGLSAHRAIRGFSFSATGEQLFIFGSDRMPTIPPDEVSATAGNIYALPVSLRPPYRLLDLPDTVEVTSLAQADTGELWATLDNRKPRLSKGILRYVPLPARQLLRFAQGRWQPYAVPQAQSFGQVAFVPGTGKGYLLTEDGQVMATSNSGTTWQLLPLLRDVRRLKTWQQAVALQQGANQLLLVPDHTLR</sequence>
<evidence type="ECO:0000313" key="1">
    <source>
        <dbReference type="EMBL" id="RSK43269.1"/>
    </source>
</evidence>
<proteinExistence type="predicted"/>
<dbReference type="AlphaFoldDB" id="A0A428K9U1"/>
<dbReference type="InterPro" id="IPR011041">
    <property type="entry name" value="Quinoprot_gluc/sorb_DH_b-prop"/>
</dbReference>
<keyword evidence="2" id="KW-1185">Reference proteome</keyword>
<protein>
    <recommendedName>
        <fullName evidence="3">Photosynthesis system II assembly factor Ycf48/Hcf136-like domain-containing protein</fullName>
    </recommendedName>
</protein>
<evidence type="ECO:0000313" key="2">
    <source>
        <dbReference type="Proteomes" id="UP000270291"/>
    </source>
</evidence>
<dbReference type="OrthoDB" id="867450at2"/>
<dbReference type="EMBL" id="RWIU01000003">
    <property type="protein sequence ID" value="RSK43269.1"/>
    <property type="molecule type" value="Genomic_DNA"/>
</dbReference>
<dbReference type="Proteomes" id="UP000270291">
    <property type="component" value="Unassembled WGS sequence"/>
</dbReference>
<organism evidence="1 2">
    <name type="scientific">Hymenobacter perfusus</name>
    <dbReference type="NCBI Taxonomy" id="1236770"/>
    <lineage>
        <taxon>Bacteria</taxon>
        <taxon>Pseudomonadati</taxon>
        <taxon>Bacteroidota</taxon>
        <taxon>Cytophagia</taxon>
        <taxon>Cytophagales</taxon>
        <taxon>Hymenobacteraceae</taxon>
        <taxon>Hymenobacter</taxon>
    </lineage>
</organism>
<name>A0A428K9U1_9BACT</name>
<dbReference type="RefSeq" id="WP_125437247.1">
    <property type="nucleotide sequence ID" value="NZ_RWIU01000003.1"/>
</dbReference>
<comment type="caution">
    <text evidence="1">The sequence shown here is derived from an EMBL/GenBank/DDBJ whole genome shotgun (WGS) entry which is preliminary data.</text>
</comment>
<reference evidence="1 2" key="1">
    <citation type="submission" date="2018-12" db="EMBL/GenBank/DDBJ databases">
        <authorList>
            <person name="Feng G."/>
            <person name="Zhu H."/>
        </authorList>
    </citation>
    <scope>NUCLEOTIDE SEQUENCE [LARGE SCALE GENOMIC DNA]</scope>
    <source>
        <strain evidence="1 2">LMG 26000</strain>
    </source>
</reference>
<evidence type="ECO:0008006" key="3">
    <source>
        <dbReference type="Google" id="ProtNLM"/>
    </source>
</evidence>
<dbReference type="SUPFAM" id="SSF50952">
    <property type="entry name" value="Soluble quinoprotein glucose dehydrogenase"/>
    <property type="match status" value="1"/>
</dbReference>
<gene>
    <name evidence="1" type="ORF">EI293_10175</name>
</gene>